<dbReference type="AlphaFoldDB" id="A0A375HET2"/>
<dbReference type="EMBL" id="LT976981">
    <property type="protein sequence ID" value="SOZ74391.1"/>
    <property type="molecule type" value="Genomic_DNA"/>
</dbReference>
<organism evidence="2">
    <name type="scientific">Cupriavidus taiwanensis</name>
    <dbReference type="NCBI Taxonomy" id="164546"/>
    <lineage>
        <taxon>Bacteria</taxon>
        <taxon>Pseudomonadati</taxon>
        <taxon>Pseudomonadota</taxon>
        <taxon>Betaproteobacteria</taxon>
        <taxon>Burkholderiales</taxon>
        <taxon>Burkholderiaceae</taxon>
        <taxon>Cupriavidus</taxon>
    </lineage>
</organism>
<reference evidence="2 3" key="2">
    <citation type="submission" date="2018-01" db="EMBL/GenBank/DDBJ databases">
        <authorList>
            <person name="Gaut B.S."/>
            <person name="Morton B.R."/>
            <person name="Clegg M.T."/>
            <person name="Duvall M.R."/>
        </authorList>
    </citation>
    <scope>NUCLEOTIDE SEQUENCE</scope>
    <source>
        <strain evidence="2">Cupriavidus taiwanensis STM 8555</strain>
        <plasmid evidence="2">I</plasmid>
        <plasmid evidence="3">Plasmid cbm2613_p</plasmid>
    </source>
</reference>
<keyword evidence="2" id="KW-0614">Plasmid</keyword>
<protein>
    <submittedName>
        <fullName evidence="2">Uncharacterized protein</fullName>
    </submittedName>
</protein>
<evidence type="ECO:0000313" key="1">
    <source>
        <dbReference type="EMBL" id="SOZ74391.1"/>
    </source>
</evidence>
<proteinExistence type="predicted"/>
<dbReference type="Proteomes" id="UP000256952">
    <property type="component" value="Plasmid CBM2613_p"/>
</dbReference>
<geneLocation type="plasmid" evidence="3">
    <name>cbm2613_p</name>
</geneLocation>
<accession>A0A375HET2</accession>
<sequence length="40" mass="4393">MPWYALTQGIISRFARALQQILCELSSPMGPNVNADVDAD</sequence>
<evidence type="ECO:0000313" key="3">
    <source>
        <dbReference type="Proteomes" id="UP000256952"/>
    </source>
</evidence>
<geneLocation type="plasmid" evidence="1">
    <name>CBM2613_p</name>
</geneLocation>
<evidence type="ECO:0000313" key="2">
    <source>
        <dbReference type="EMBL" id="SPD48857.1"/>
    </source>
</evidence>
<reference evidence="1" key="1">
    <citation type="submission" date="2018-01" db="EMBL/GenBank/DDBJ databases">
        <authorList>
            <person name="Clerissi C."/>
        </authorList>
    </citation>
    <scope>NUCLEOTIDE SEQUENCE</scope>
    <source>
        <strain evidence="1">Cupriavidus taiwanensis STM 8556</strain>
        <plasmid evidence="1">CBM2613_p</plasmid>
    </source>
</reference>
<name>A0A375HET2_9BURK</name>
<dbReference type="EMBL" id="LT984809">
    <property type="protein sequence ID" value="SPD48857.1"/>
    <property type="molecule type" value="Genomic_DNA"/>
</dbReference>
<geneLocation type="plasmid" evidence="2">
    <name>I</name>
</geneLocation>
<gene>
    <name evidence="2" type="ORF">CBM2612_P0202</name>
    <name evidence="1" type="ORF">CBM2613_P10037</name>
</gene>